<feature type="transmembrane region" description="Helical" evidence="8">
    <location>
        <begin position="208"/>
        <end position="231"/>
    </location>
</feature>
<dbReference type="InterPro" id="IPR046936">
    <property type="entry name" value="BIM1-like"/>
</dbReference>
<dbReference type="AlphaFoldDB" id="A0A7D8UM40"/>
<keyword evidence="8" id="KW-1133">Transmembrane helix</keyword>
<name>A0A7D8UM40_9HELO</name>
<dbReference type="PANTHER" id="PTHR34992">
    <property type="entry name" value="HYPHAL ANASTAMOSIS-7 PROTEIN"/>
    <property type="match status" value="1"/>
</dbReference>
<dbReference type="GO" id="GO:0098552">
    <property type="term" value="C:side of membrane"/>
    <property type="evidence" value="ECO:0007669"/>
    <property type="project" value="UniProtKB-KW"/>
</dbReference>
<gene>
    <name evidence="11" type="ORF">LCER1_G005407</name>
</gene>
<sequence>MFSQAITAAAFLVSLASAHFSITYPEWRGDSFAASASQYIYPCANVNQTAKTNRTAWPLTGGSLNLDLEHPWTYIFVNLGLGTHNPVFNISLTSPFFNETGNGTLCLPKITLPAGISPKDGTNASIQVVAFDEAGDAQYNCADITFKSSAKTLGADKCSNSTGVSVSVVGQKANVSTPSASTSSAAASSAATSSAAASSSTKASAASIAGSSSVMGAGVVAGLGALLMSWFL</sequence>
<evidence type="ECO:0000256" key="5">
    <source>
        <dbReference type="ARBA" id="ARBA00023136"/>
    </source>
</evidence>
<evidence type="ECO:0000313" key="12">
    <source>
        <dbReference type="Proteomes" id="UP000481288"/>
    </source>
</evidence>
<keyword evidence="3" id="KW-0336">GPI-anchor</keyword>
<dbReference type="EMBL" id="QGMG01000676">
    <property type="protein sequence ID" value="TVY52099.1"/>
    <property type="molecule type" value="Genomic_DNA"/>
</dbReference>
<evidence type="ECO:0000256" key="4">
    <source>
        <dbReference type="ARBA" id="ARBA00022729"/>
    </source>
</evidence>
<dbReference type="GO" id="GO:0005886">
    <property type="term" value="C:plasma membrane"/>
    <property type="evidence" value="ECO:0007669"/>
    <property type="project" value="UniProtKB-SubCell"/>
</dbReference>
<feature type="chain" id="PRO_5028938239" description="Copper acquisition factor BIM1-like domain-containing protein" evidence="9">
    <location>
        <begin position="19"/>
        <end position="232"/>
    </location>
</feature>
<evidence type="ECO:0000256" key="8">
    <source>
        <dbReference type="SAM" id="Phobius"/>
    </source>
</evidence>
<dbReference type="CDD" id="cd21176">
    <property type="entry name" value="LPMO_auxiliary-like"/>
    <property type="match status" value="1"/>
</dbReference>
<keyword evidence="4 9" id="KW-0732">Signal</keyword>
<feature type="domain" description="Copper acquisition factor BIM1-like" evidence="10">
    <location>
        <begin position="17"/>
        <end position="163"/>
    </location>
</feature>
<evidence type="ECO:0000256" key="2">
    <source>
        <dbReference type="ARBA" id="ARBA00022475"/>
    </source>
</evidence>
<keyword evidence="2" id="KW-1003">Cell membrane</keyword>
<evidence type="ECO:0000256" key="7">
    <source>
        <dbReference type="ARBA" id="ARBA00023288"/>
    </source>
</evidence>
<evidence type="ECO:0000256" key="9">
    <source>
        <dbReference type="SAM" id="SignalP"/>
    </source>
</evidence>
<dbReference type="Proteomes" id="UP000481288">
    <property type="component" value="Unassembled WGS sequence"/>
</dbReference>
<proteinExistence type="predicted"/>
<organism evidence="11 12">
    <name type="scientific">Lachnellula cervina</name>
    <dbReference type="NCBI Taxonomy" id="1316786"/>
    <lineage>
        <taxon>Eukaryota</taxon>
        <taxon>Fungi</taxon>
        <taxon>Dikarya</taxon>
        <taxon>Ascomycota</taxon>
        <taxon>Pezizomycotina</taxon>
        <taxon>Leotiomycetes</taxon>
        <taxon>Helotiales</taxon>
        <taxon>Lachnaceae</taxon>
        <taxon>Lachnellula</taxon>
    </lineage>
</organism>
<evidence type="ECO:0000256" key="6">
    <source>
        <dbReference type="ARBA" id="ARBA00023180"/>
    </source>
</evidence>
<keyword evidence="12" id="KW-1185">Reference proteome</keyword>
<dbReference type="PANTHER" id="PTHR34992:SF2">
    <property type="entry name" value="COPPER ACQUISITION FACTOR BIM1-LIKE DOMAIN-CONTAINING PROTEIN"/>
    <property type="match status" value="1"/>
</dbReference>
<dbReference type="OrthoDB" id="5333578at2759"/>
<protein>
    <recommendedName>
        <fullName evidence="10">Copper acquisition factor BIM1-like domain-containing protein</fullName>
    </recommendedName>
</protein>
<dbReference type="Pfam" id="PF20238">
    <property type="entry name" value="BIM1-like_dom"/>
    <property type="match status" value="1"/>
</dbReference>
<feature type="signal peptide" evidence="9">
    <location>
        <begin position="1"/>
        <end position="18"/>
    </location>
</feature>
<keyword evidence="5 8" id="KW-0472">Membrane</keyword>
<evidence type="ECO:0000259" key="10">
    <source>
        <dbReference type="Pfam" id="PF20238"/>
    </source>
</evidence>
<comment type="caution">
    <text evidence="11">The sequence shown here is derived from an EMBL/GenBank/DDBJ whole genome shotgun (WGS) entry which is preliminary data.</text>
</comment>
<accession>A0A7D8UM40</accession>
<keyword evidence="8" id="KW-0812">Transmembrane</keyword>
<keyword evidence="6" id="KW-0325">Glycoprotein</keyword>
<evidence type="ECO:0000256" key="1">
    <source>
        <dbReference type="ARBA" id="ARBA00004609"/>
    </source>
</evidence>
<keyword evidence="7" id="KW-0449">Lipoprotein</keyword>
<evidence type="ECO:0000256" key="3">
    <source>
        <dbReference type="ARBA" id="ARBA00022622"/>
    </source>
</evidence>
<reference evidence="11 12" key="1">
    <citation type="submission" date="2018-05" db="EMBL/GenBank/DDBJ databases">
        <title>Whole genome sequencing for identification of molecular markers to develop diagnostic detection tools for the regulated plant pathogen Lachnellula willkommii.</title>
        <authorList>
            <person name="Giroux E."/>
            <person name="Bilodeau G."/>
        </authorList>
    </citation>
    <scope>NUCLEOTIDE SEQUENCE [LARGE SCALE GENOMIC DNA]</scope>
    <source>
        <strain evidence="11 12">CBS 625.97</strain>
    </source>
</reference>
<evidence type="ECO:0000313" key="11">
    <source>
        <dbReference type="EMBL" id="TVY52099.1"/>
    </source>
</evidence>
<comment type="subcellular location">
    <subcellularLocation>
        <location evidence="1">Cell membrane</location>
        <topology evidence="1">Lipid-anchor</topology>
        <topology evidence="1">GPI-anchor</topology>
    </subcellularLocation>
</comment>
<dbReference type="InterPro" id="IPR046530">
    <property type="entry name" value="BIM1-like_dom"/>
</dbReference>